<feature type="non-terminal residue" evidence="2">
    <location>
        <position position="55"/>
    </location>
</feature>
<evidence type="ECO:0000313" key="3">
    <source>
        <dbReference type="Proteomes" id="UP001634394"/>
    </source>
</evidence>
<proteinExistence type="predicted"/>
<organism evidence="2 3">
    <name type="scientific">Sinanodonta woodiana</name>
    <name type="common">Chinese pond mussel</name>
    <name type="synonym">Anodonta woodiana</name>
    <dbReference type="NCBI Taxonomy" id="1069815"/>
    <lineage>
        <taxon>Eukaryota</taxon>
        <taxon>Metazoa</taxon>
        <taxon>Spiralia</taxon>
        <taxon>Lophotrochozoa</taxon>
        <taxon>Mollusca</taxon>
        <taxon>Bivalvia</taxon>
        <taxon>Autobranchia</taxon>
        <taxon>Heteroconchia</taxon>
        <taxon>Palaeoheterodonta</taxon>
        <taxon>Unionida</taxon>
        <taxon>Unionoidea</taxon>
        <taxon>Unionidae</taxon>
        <taxon>Unioninae</taxon>
        <taxon>Sinanodonta</taxon>
    </lineage>
</organism>
<gene>
    <name evidence="2" type="ORF">ACJMK2_010081</name>
</gene>
<dbReference type="EMBL" id="JBJQND010000012">
    <property type="protein sequence ID" value="KAL3859897.1"/>
    <property type="molecule type" value="Genomic_DNA"/>
</dbReference>
<reference evidence="2 3" key="1">
    <citation type="submission" date="2024-11" db="EMBL/GenBank/DDBJ databases">
        <title>Chromosome-level genome assembly of the freshwater bivalve Anodonta woodiana.</title>
        <authorList>
            <person name="Chen X."/>
        </authorList>
    </citation>
    <scope>NUCLEOTIDE SEQUENCE [LARGE SCALE GENOMIC DNA]</scope>
    <source>
        <strain evidence="2">MN2024</strain>
        <tissue evidence="2">Gills</tissue>
    </source>
</reference>
<comment type="caution">
    <text evidence="2">The sequence shown here is derived from an EMBL/GenBank/DDBJ whole genome shotgun (WGS) entry which is preliminary data.</text>
</comment>
<evidence type="ECO:0000256" key="1">
    <source>
        <dbReference type="SAM" id="MobiDB-lite"/>
    </source>
</evidence>
<name>A0ABD3VH68_SINWO</name>
<sequence length="55" mass="6335">KLEKLLSVREKVTIPEGEHVEEVNMVEWDRSQESASGRRGEAYDEDHDEDHSGPQ</sequence>
<protein>
    <submittedName>
        <fullName evidence="2">Uncharacterized protein</fullName>
    </submittedName>
</protein>
<dbReference type="AlphaFoldDB" id="A0ABD3VH68"/>
<evidence type="ECO:0000313" key="2">
    <source>
        <dbReference type="EMBL" id="KAL3859897.1"/>
    </source>
</evidence>
<accession>A0ABD3VH68</accession>
<feature type="compositionally biased region" description="Basic and acidic residues" evidence="1">
    <location>
        <begin position="23"/>
        <end position="42"/>
    </location>
</feature>
<keyword evidence="3" id="KW-1185">Reference proteome</keyword>
<feature type="non-terminal residue" evidence="2">
    <location>
        <position position="1"/>
    </location>
</feature>
<feature type="region of interest" description="Disordered" evidence="1">
    <location>
        <begin position="23"/>
        <end position="55"/>
    </location>
</feature>
<dbReference type="Proteomes" id="UP001634394">
    <property type="component" value="Unassembled WGS sequence"/>
</dbReference>